<reference evidence="2" key="1">
    <citation type="submission" date="2021-06" db="EMBL/GenBank/DDBJ databases">
        <authorList>
            <person name="Kallberg Y."/>
            <person name="Tangrot J."/>
            <person name="Rosling A."/>
        </authorList>
    </citation>
    <scope>NUCLEOTIDE SEQUENCE</scope>
    <source>
        <strain evidence="2">AZ414A</strain>
    </source>
</reference>
<evidence type="ECO:0000259" key="1">
    <source>
        <dbReference type="PROSITE" id="PS50011"/>
    </source>
</evidence>
<dbReference type="PROSITE" id="PS50011">
    <property type="entry name" value="PROTEIN_KINASE_DOM"/>
    <property type="match status" value="1"/>
</dbReference>
<evidence type="ECO:0000313" key="2">
    <source>
        <dbReference type="EMBL" id="CAG8608432.1"/>
    </source>
</evidence>
<dbReference type="Gene3D" id="1.10.510.10">
    <property type="entry name" value="Transferase(Phosphotransferase) domain 1"/>
    <property type="match status" value="1"/>
</dbReference>
<dbReference type="GO" id="GO:0004672">
    <property type="term" value="F:protein kinase activity"/>
    <property type="evidence" value="ECO:0007669"/>
    <property type="project" value="InterPro"/>
</dbReference>
<dbReference type="OrthoDB" id="346907at2759"/>
<proteinExistence type="predicted"/>
<name>A0A9N9CRI0_9GLOM</name>
<gene>
    <name evidence="2" type="ORF">DEBURN_LOCUS9861</name>
</gene>
<dbReference type="SUPFAM" id="SSF56112">
    <property type="entry name" value="Protein kinase-like (PK-like)"/>
    <property type="match status" value="1"/>
</dbReference>
<feature type="domain" description="Protein kinase" evidence="1">
    <location>
        <begin position="1"/>
        <end position="162"/>
    </location>
</feature>
<organism evidence="2 3">
    <name type="scientific">Diversispora eburnea</name>
    <dbReference type="NCBI Taxonomy" id="1213867"/>
    <lineage>
        <taxon>Eukaryota</taxon>
        <taxon>Fungi</taxon>
        <taxon>Fungi incertae sedis</taxon>
        <taxon>Mucoromycota</taxon>
        <taxon>Glomeromycotina</taxon>
        <taxon>Glomeromycetes</taxon>
        <taxon>Diversisporales</taxon>
        <taxon>Diversisporaceae</taxon>
        <taxon>Diversispora</taxon>
    </lineage>
</organism>
<dbReference type="InterPro" id="IPR000719">
    <property type="entry name" value="Prot_kinase_dom"/>
</dbReference>
<dbReference type="GO" id="GO:0005524">
    <property type="term" value="F:ATP binding"/>
    <property type="evidence" value="ECO:0007669"/>
    <property type="project" value="InterPro"/>
</dbReference>
<dbReference type="AlphaFoldDB" id="A0A9N9CRI0"/>
<comment type="caution">
    <text evidence="2">The sequence shown here is derived from an EMBL/GenBank/DDBJ whole genome shotgun (WGS) entry which is preliminary data.</text>
</comment>
<protein>
    <submittedName>
        <fullName evidence="2">10510_t:CDS:1</fullName>
    </submittedName>
</protein>
<keyword evidence="3" id="KW-1185">Reference proteome</keyword>
<dbReference type="PROSITE" id="PS00109">
    <property type="entry name" value="PROTEIN_KINASE_TYR"/>
    <property type="match status" value="1"/>
</dbReference>
<dbReference type="Proteomes" id="UP000789706">
    <property type="component" value="Unassembled WGS sequence"/>
</dbReference>
<evidence type="ECO:0000313" key="3">
    <source>
        <dbReference type="Proteomes" id="UP000789706"/>
    </source>
</evidence>
<dbReference type="InterPro" id="IPR011009">
    <property type="entry name" value="Kinase-like_dom_sf"/>
</dbReference>
<dbReference type="EMBL" id="CAJVPK010002202">
    <property type="protein sequence ID" value="CAG8608432.1"/>
    <property type="molecule type" value="Genomic_DNA"/>
</dbReference>
<accession>A0A9N9CRI0</accession>
<sequence length="162" mass="19043">MSQKIENINHCPAGHSFEDFVYSYYKNLIKSDGKCSLCTKEHFIQEFKTWSTDGRHASVYSAKLENGIKVDWNFIKQGWEYRLIGRKVALKEIKDSRYDIAEFLKVVWWKSKIQILSLIASGLESLHEKNFVHCDLRSGNILIDYFDLELEIDLSLRNFEII</sequence>
<dbReference type="InterPro" id="IPR008266">
    <property type="entry name" value="Tyr_kinase_AS"/>
</dbReference>